<feature type="coiled-coil region" evidence="15">
    <location>
        <begin position="65"/>
        <end position="92"/>
    </location>
</feature>
<dbReference type="InterPro" id="IPR023561">
    <property type="entry name" value="Carbonic_anhydrase_a-class"/>
</dbReference>
<dbReference type="SUPFAM" id="SSF51069">
    <property type="entry name" value="Carbonic anhydrase"/>
    <property type="match status" value="1"/>
</dbReference>
<dbReference type="Gene3D" id="3.10.200.10">
    <property type="entry name" value="Alpha carbonic anhydrase"/>
    <property type="match status" value="1"/>
</dbReference>
<dbReference type="InterPro" id="IPR001148">
    <property type="entry name" value="CA_dom"/>
</dbReference>
<dbReference type="InterPro" id="IPR036398">
    <property type="entry name" value="CA_dom_sf"/>
</dbReference>
<evidence type="ECO:0000256" key="12">
    <source>
        <dbReference type="ARBA" id="ARBA00023242"/>
    </source>
</evidence>
<evidence type="ECO:0000256" key="7">
    <source>
        <dbReference type="ARBA" id="ARBA00022723"/>
    </source>
</evidence>
<comment type="similarity">
    <text evidence="5">Belongs to the alpha-class carbonic anhydrase family.</text>
</comment>
<evidence type="ECO:0000256" key="6">
    <source>
        <dbReference type="ARBA" id="ARBA00012925"/>
    </source>
</evidence>
<dbReference type="PROSITE" id="PS50888">
    <property type="entry name" value="BHLH"/>
    <property type="match status" value="1"/>
</dbReference>
<dbReference type="Pfam" id="PF00646">
    <property type="entry name" value="F-box"/>
    <property type="match status" value="1"/>
</dbReference>
<feature type="domain" description="F-box" evidence="16">
    <location>
        <begin position="450"/>
        <end position="499"/>
    </location>
</feature>
<dbReference type="PANTHER" id="PTHR18952:SF271">
    <property type="entry name" value="ALPHA CARBONIC ANHYDRASE 4-RELATED"/>
    <property type="match status" value="1"/>
</dbReference>
<feature type="domain" description="Alpha-carbonic anhydrase" evidence="18">
    <location>
        <begin position="203"/>
        <end position="433"/>
    </location>
</feature>
<evidence type="ECO:0000256" key="2">
    <source>
        <dbReference type="ARBA" id="ARBA00002904"/>
    </source>
</evidence>
<evidence type="ECO:0000313" key="20">
    <source>
        <dbReference type="Proteomes" id="UP000824890"/>
    </source>
</evidence>
<evidence type="ECO:0000256" key="13">
    <source>
        <dbReference type="ARBA" id="ARBA00048348"/>
    </source>
</evidence>
<comment type="catalytic activity">
    <reaction evidence="13 14">
        <text>hydrogencarbonate + H(+) = CO2 + H2O</text>
        <dbReference type="Rhea" id="RHEA:10748"/>
        <dbReference type="ChEBI" id="CHEBI:15377"/>
        <dbReference type="ChEBI" id="CHEBI:15378"/>
        <dbReference type="ChEBI" id="CHEBI:16526"/>
        <dbReference type="ChEBI" id="CHEBI:17544"/>
        <dbReference type="EC" id="4.2.1.1"/>
    </reaction>
</comment>
<feature type="domain" description="BHLH" evidence="17">
    <location>
        <begin position="25"/>
        <end position="75"/>
    </location>
</feature>
<accession>A0ABQ8API7</accession>
<evidence type="ECO:0000313" key="19">
    <source>
        <dbReference type="EMBL" id="KAH0894451.1"/>
    </source>
</evidence>
<evidence type="ECO:0000256" key="10">
    <source>
        <dbReference type="ARBA" id="ARBA00023163"/>
    </source>
</evidence>
<dbReference type="SMART" id="SM00256">
    <property type="entry name" value="FBOX"/>
    <property type="match status" value="1"/>
</dbReference>
<keyword evidence="15" id="KW-0175">Coiled coil</keyword>
<dbReference type="Pfam" id="PF24750">
    <property type="entry name" value="b-prop_At3g26010-like"/>
    <property type="match status" value="1"/>
</dbReference>
<evidence type="ECO:0000256" key="5">
    <source>
        <dbReference type="ARBA" id="ARBA00006365"/>
    </source>
</evidence>
<comment type="similarity">
    <text evidence="14">Belongs to the alpha-carbonic anhydrase family.</text>
</comment>
<keyword evidence="12" id="KW-0539">Nucleus</keyword>
<dbReference type="PROSITE" id="PS50181">
    <property type="entry name" value="FBOX"/>
    <property type="match status" value="1"/>
</dbReference>
<reference evidence="19 20" key="1">
    <citation type="submission" date="2021-05" db="EMBL/GenBank/DDBJ databases">
        <title>Genome Assembly of Synthetic Allotetraploid Brassica napus Reveals Homoeologous Exchanges between Subgenomes.</title>
        <authorList>
            <person name="Davis J.T."/>
        </authorList>
    </citation>
    <scope>NUCLEOTIDE SEQUENCE [LARGE SCALE GENOMIC DNA]</scope>
    <source>
        <strain evidence="20">cv. Da-Ae</strain>
        <tissue evidence="19">Seedling</tissue>
    </source>
</reference>
<keyword evidence="7 14" id="KW-0479">Metal-binding</keyword>
<keyword evidence="20" id="KW-1185">Reference proteome</keyword>
<comment type="function">
    <text evidence="2 14">Reversible hydration of carbon dioxide.</text>
</comment>
<dbReference type="Gene3D" id="4.10.280.10">
    <property type="entry name" value="Helix-loop-helix DNA-binding domain"/>
    <property type="match status" value="1"/>
</dbReference>
<gene>
    <name evidence="19" type="ORF">HID58_056880</name>
</gene>
<evidence type="ECO:0000256" key="4">
    <source>
        <dbReference type="ARBA" id="ARBA00004470"/>
    </source>
</evidence>
<evidence type="ECO:0000259" key="16">
    <source>
        <dbReference type="PROSITE" id="PS50181"/>
    </source>
</evidence>
<keyword evidence="10" id="KW-0804">Transcription</keyword>
<evidence type="ECO:0000256" key="3">
    <source>
        <dbReference type="ARBA" id="ARBA00004123"/>
    </source>
</evidence>
<keyword evidence="8 14" id="KW-0862">Zinc</keyword>
<dbReference type="InterPro" id="IPR036638">
    <property type="entry name" value="HLH_DNA-bd_sf"/>
</dbReference>
<dbReference type="CDD" id="cd03124">
    <property type="entry name" value="alpha_CA_prokaryotic_like"/>
    <property type="match status" value="1"/>
</dbReference>
<dbReference type="Pfam" id="PF00010">
    <property type="entry name" value="HLH"/>
    <property type="match status" value="1"/>
</dbReference>
<dbReference type="PROSITE" id="PS00162">
    <property type="entry name" value="ALPHA_CA_1"/>
    <property type="match status" value="1"/>
</dbReference>
<evidence type="ECO:0000259" key="18">
    <source>
        <dbReference type="PROSITE" id="PS51144"/>
    </source>
</evidence>
<evidence type="ECO:0000256" key="14">
    <source>
        <dbReference type="RuleBase" id="RU367011"/>
    </source>
</evidence>
<dbReference type="EC" id="4.2.1.1" evidence="6 14"/>
<dbReference type="Pfam" id="PF00194">
    <property type="entry name" value="Carb_anhydrase"/>
    <property type="match status" value="1"/>
</dbReference>
<keyword evidence="9" id="KW-0805">Transcription regulation</keyword>
<keyword evidence="11 14" id="KW-0456">Lyase</keyword>
<evidence type="ECO:0000256" key="1">
    <source>
        <dbReference type="ARBA" id="ARBA00001947"/>
    </source>
</evidence>
<dbReference type="Gene3D" id="1.20.1280.50">
    <property type="match status" value="1"/>
</dbReference>
<dbReference type="SMART" id="SM00353">
    <property type="entry name" value="HLH"/>
    <property type="match status" value="1"/>
</dbReference>
<dbReference type="SUPFAM" id="SSF81383">
    <property type="entry name" value="F-box domain"/>
    <property type="match status" value="1"/>
</dbReference>
<evidence type="ECO:0000256" key="15">
    <source>
        <dbReference type="SAM" id="Coils"/>
    </source>
</evidence>
<evidence type="ECO:0000256" key="8">
    <source>
        <dbReference type="ARBA" id="ARBA00022833"/>
    </source>
</evidence>
<dbReference type="Proteomes" id="UP000824890">
    <property type="component" value="Unassembled WGS sequence"/>
</dbReference>
<dbReference type="PANTHER" id="PTHR18952">
    <property type="entry name" value="CARBONIC ANHYDRASE"/>
    <property type="match status" value="1"/>
</dbReference>
<evidence type="ECO:0000256" key="11">
    <source>
        <dbReference type="ARBA" id="ARBA00023239"/>
    </source>
</evidence>
<dbReference type="CDD" id="cd22157">
    <property type="entry name" value="F-box_AtFBW1-like"/>
    <property type="match status" value="1"/>
</dbReference>
<comment type="subcellular location">
    <subcellularLocation>
        <location evidence="3">Nucleus</location>
    </subcellularLocation>
    <subcellularLocation>
        <location evidence="4">Plastid</location>
        <location evidence="4">Chloroplast stroma</location>
    </subcellularLocation>
</comment>
<proteinExistence type="inferred from homology"/>
<comment type="cofactor">
    <cofactor evidence="1 14">
        <name>Zn(2+)</name>
        <dbReference type="ChEBI" id="CHEBI:29105"/>
    </cofactor>
</comment>
<dbReference type="EMBL" id="JAGKQM010000013">
    <property type="protein sequence ID" value="KAH0894451.1"/>
    <property type="molecule type" value="Genomic_DNA"/>
</dbReference>
<dbReference type="InterPro" id="IPR036047">
    <property type="entry name" value="F-box-like_dom_sf"/>
</dbReference>
<dbReference type="InterPro" id="IPR041891">
    <property type="entry name" value="Alpha_CA_prokaryot-like"/>
</dbReference>
<protein>
    <recommendedName>
        <fullName evidence="6 14">Carbonic anhydrase</fullName>
        <ecNumber evidence="6 14">4.2.1.1</ecNumber>
    </recommendedName>
</protein>
<dbReference type="InterPro" id="IPR011598">
    <property type="entry name" value="bHLH_dom"/>
</dbReference>
<sequence>MVYDTSTRTRKTGVWIRGIQTQSQSRPSDLKIIEKNRRIQMEDLYLELNSLLPQTSRELPLPDQLDEAANYIKELQVNVEKNRERKRKLVTTAALDKLNSTGSSSMSSSVDVSVPRRLPRIEIQETGPILHISLVTSLEHKFMFHEIIRVLTEELGAGLTHAGYSIIDDAVFHIFDCKVEDCDFGATSRISENLKKLVNNDETSFTYEKNPEKGPEGWGKINPHWKTCNIGKFQSPIDLTNTRVSIIRDEAWRRQYKPAPAVIVNRGHDVMVSWKGDAGKITIRRTEYKLVQCHWHSPSEHTVNGTRYDMELHMVHTSAGGKTAVIGVLYKLGKPNEFLTRLLDGIKTVGKEERDLGIVDPRTIRFQTKKFYRYIGSLTVPPCTEGVIWTVVKRVNTISMEQIAALRSAVDDGYETNSRPVQERNGRSVWFYDPNALSESRPKGCSMETLTSTIHLPEAILAEILARLPLRSISRFKSVSKTWKSTLESVYFRRLFVSLHKNSSPGWSLISCEGKELIGFHGCKTWDLPKSLASYVPLSLQYCTASSNGLVLLERHRPDDYSCYVGNLVLQQWVKIRPTDVNSCVIGLVTRVEKDGVVLDFKVVRLASLKTKDNISCTLSIPLRQGFGLQR</sequence>
<evidence type="ECO:0000259" key="17">
    <source>
        <dbReference type="PROSITE" id="PS50888"/>
    </source>
</evidence>
<dbReference type="InterPro" id="IPR018338">
    <property type="entry name" value="Carbonic_anhydrase_a-class_CS"/>
</dbReference>
<dbReference type="SMART" id="SM01057">
    <property type="entry name" value="Carb_anhydrase"/>
    <property type="match status" value="1"/>
</dbReference>
<evidence type="ECO:0000256" key="9">
    <source>
        <dbReference type="ARBA" id="ARBA00023015"/>
    </source>
</evidence>
<dbReference type="PROSITE" id="PS51144">
    <property type="entry name" value="ALPHA_CA_2"/>
    <property type="match status" value="1"/>
</dbReference>
<dbReference type="InterPro" id="IPR056592">
    <property type="entry name" value="Beta-prop_At3g26010-like"/>
</dbReference>
<comment type="caution">
    <text evidence="19">The sequence shown here is derived from an EMBL/GenBank/DDBJ whole genome shotgun (WGS) entry which is preliminary data.</text>
</comment>
<dbReference type="SUPFAM" id="SSF47459">
    <property type="entry name" value="HLH, helix-loop-helix DNA-binding domain"/>
    <property type="match status" value="1"/>
</dbReference>
<organism evidence="19 20">
    <name type="scientific">Brassica napus</name>
    <name type="common">Rape</name>
    <dbReference type="NCBI Taxonomy" id="3708"/>
    <lineage>
        <taxon>Eukaryota</taxon>
        <taxon>Viridiplantae</taxon>
        <taxon>Streptophyta</taxon>
        <taxon>Embryophyta</taxon>
        <taxon>Tracheophyta</taxon>
        <taxon>Spermatophyta</taxon>
        <taxon>Magnoliopsida</taxon>
        <taxon>eudicotyledons</taxon>
        <taxon>Gunneridae</taxon>
        <taxon>Pentapetalae</taxon>
        <taxon>rosids</taxon>
        <taxon>malvids</taxon>
        <taxon>Brassicales</taxon>
        <taxon>Brassicaceae</taxon>
        <taxon>Brassiceae</taxon>
        <taxon>Brassica</taxon>
    </lineage>
</organism>
<feature type="non-terminal residue" evidence="19">
    <location>
        <position position="631"/>
    </location>
</feature>
<name>A0ABQ8API7_BRANA</name>
<dbReference type="InterPro" id="IPR001810">
    <property type="entry name" value="F-box_dom"/>
</dbReference>